<reference evidence="24 25" key="1">
    <citation type="submission" date="2017-02" db="EMBL/GenBank/DDBJ databases">
        <title>Draft genome sequence of Moraxella lincolnii CCUG 9405T type strain.</title>
        <authorList>
            <person name="Salva-Serra F."/>
            <person name="Engstrom-Jakobsson H."/>
            <person name="Thorell K."/>
            <person name="Jaen-Luchoro D."/>
            <person name="Gonzales-Siles L."/>
            <person name="Karlsson R."/>
            <person name="Yazdan S."/>
            <person name="Boulund F."/>
            <person name="Johnning A."/>
            <person name="Engstrand L."/>
            <person name="Kristiansson E."/>
            <person name="Moore E."/>
        </authorList>
    </citation>
    <scope>NUCLEOTIDE SEQUENCE [LARGE SCALE GENOMIC DNA]</scope>
    <source>
        <strain evidence="24 25">CCUG 9405</strain>
    </source>
</reference>
<evidence type="ECO:0000256" key="21">
    <source>
        <dbReference type="PIRSR" id="PIRSR000006-2"/>
    </source>
</evidence>
<keyword evidence="6" id="KW-0997">Cell inner membrane</keyword>
<feature type="binding site" description="axial binding residue" evidence="20">
    <location>
        <position position="286"/>
    </location>
    <ligand>
        <name>heme c</name>
        <dbReference type="ChEBI" id="CHEBI:61717"/>
        <label>2</label>
    </ligand>
    <ligandPart>
        <name>Fe</name>
        <dbReference type="ChEBI" id="CHEBI:18248"/>
    </ligandPart>
</feature>
<keyword evidence="16 20" id="KW-0408">Iron</keyword>
<evidence type="ECO:0000256" key="17">
    <source>
        <dbReference type="ARBA" id="ARBA00023065"/>
    </source>
</evidence>
<dbReference type="Gene3D" id="1.10.760.10">
    <property type="entry name" value="Cytochrome c-like domain"/>
    <property type="match status" value="2"/>
</dbReference>
<dbReference type="InterPro" id="IPR009056">
    <property type="entry name" value="Cyt_c-like_dom"/>
</dbReference>
<dbReference type="GO" id="GO:0016491">
    <property type="term" value="F:oxidoreductase activity"/>
    <property type="evidence" value="ECO:0007669"/>
    <property type="project" value="UniProtKB-KW"/>
</dbReference>
<keyword evidence="17" id="KW-0406">Ion transport</keyword>
<gene>
    <name evidence="24" type="ORF">B0682_04135</name>
</gene>
<dbReference type="Gene3D" id="6.10.280.130">
    <property type="match status" value="1"/>
</dbReference>
<dbReference type="Pfam" id="PF14715">
    <property type="entry name" value="FixP_N"/>
    <property type="match status" value="1"/>
</dbReference>
<evidence type="ECO:0000256" key="13">
    <source>
        <dbReference type="ARBA" id="ARBA00022982"/>
    </source>
</evidence>
<evidence type="ECO:0000256" key="1">
    <source>
        <dbReference type="ARBA" id="ARBA00004533"/>
    </source>
</evidence>
<feature type="transmembrane region" description="Helical" evidence="22">
    <location>
        <begin position="6"/>
        <end position="26"/>
    </location>
</feature>
<dbReference type="InterPro" id="IPR008168">
    <property type="entry name" value="Cyt_C_IC"/>
</dbReference>
<evidence type="ECO:0000256" key="12">
    <source>
        <dbReference type="ARBA" id="ARBA00022781"/>
    </source>
</evidence>
<keyword evidence="12" id="KW-0375">Hydrogen ion transport</keyword>
<keyword evidence="4" id="KW-0813">Transport</keyword>
<keyword evidence="8" id="KW-0679">Respiratory chain</keyword>
<dbReference type="InterPro" id="IPR004678">
    <property type="entry name" value="Cyt_c_oxidase_cbb3_su3"/>
</dbReference>
<evidence type="ECO:0000256" key="15">
    <source>
        <dbReference type="ARBA" id="ARBA00023002"/>
    </source>
</evidence>
<evidence type="ECO:0000256" key="2">
    <source>
        <dbReference type="ARBA" id="ARBA00004673"/>
    </source>
</evidence>
<feature type="binding site" description="covalent" evidence="21">
    <location>
        <position position="191"/>
    </location>
    <ligand>
        <name>heme c</name>
        <dbReference type="ChEBI" id="CHEBI:61717"/>
        <label>1</label>
    </ligand>
</feature>
<evidence type="ECO:0000256" key="6">
    <source>
        <dbReference type="ARBA" id="ARBA00022519"/>
    </source>
</evidence>
<dbReference type="Proteomes" id="UP000191094">
    <property type="component" value="Unassembled WGS sequence"/>
</dbReference>
<comment type="cofactor">
    <cofactor evidence="21">
        <name>heme c</name>
        <dbReference type="ChEBI" id="CHEBI:61717"/>
    </cofactor>
    <text evidence="21">Binds 2 heme C groups per subunit.</text>
</comment>
<dbReference type="PRINTS" id="PR00605">
    <property type="entry name" value="CYTCHROMECIC"/>
</dbReference>
<organism evidence="24 25">
    <name type="scientific">Lwoffella lincolnii</name>
    <dbReference type="NCBI Taxonomy" id="90241"/>
    <lineage>
        <taxon>Bacteria</taxon>
        <taxon>Pseudomonadati</taxon>
        <taxon>Pseudomonadota</taxon>
        <taxon>Gammaproteobacteria</taxon>
        <taxon>Moraxellales</taxon>
        <taxon>Moraxellaceae</taxon>
        <taxon>Lwoffella</taxon>
    </lineage>
</organism>
<dbReference type="PROSITE" id="PS51007">
    <property type="entry name" value="CYTC"/>
    <property type="match status" value="2"/>
</dbReference>
<evidence type="ECO:0000313" key="24">
    <source>
        <dbReference type="EMBL" id="OOS21809.1"/>
    </source>
</evidence>
<evidence type="ECO:0000313" key="25">
    <source>
        <dbReference type="Proteomes" id="UP000191094"/>
    </source>
</evidence>
<protein>
    <recommendedName>
        <fullName evidence="19">Cytochrome c oxidase subunit III</fullName>
    </recommendedName>
</protein>
<dbReference type="OrthoDB" id="9811281at2"/>
<evidence type="ECO:0000256" key="8">
    <source>
        <dbReference type="ARBA" id="ARBA00022660"/>
    </source>
</evidence>
<feature type="binding site" description="covalent" evidence="21">
    <location>
        <position position="188"/>
    </location>
    <ligand>
        <name>heme c</name>
        <dbReference type="ChEBI" id="CHEBI:61717"/>
        <label>1</label>
    </ligand>
</feature>
<evidence type="ECO:0000256" key="16">
    <source>
        <dbReference type="ARBA" id="ARBA00023004"/>
    </source>
</evidence>
<dbReference type="PANTHER" id="PTHR33751">
    <property type="entry name" value="CBB3-TYPE CYTOCHROME C OXIDASE SUBUNIT FIXP"/>
    <property type="match status" value="1"/>
</dbReference>
<keyword evidence="14 22" id="KW-1133">Transmembrane helix</keyword>
<dbReference type="SUPFAM" id="SSF46626">
    <property type="entry name" value="Cytochrome c"/>
    <property type="match status" value="2"/>
</dbReference>
<comment type="pathway">
    <text evidence="2">Energy metabolism; oxidative phosphorylation.</text>
</comment>
<evidence type="ECO:0000256" key="20">
    <source>
        <dbReference type="PIRSR" id="PIRSR000006-1"/>
    </source>
</evidence>
<evidence type="ECO:0000256" key="14">
    <source>
        <dbReference type="ARBA" id="ARBA00022989"/>
    </source>
</evidence>
<keyword evidence="9 22" id="KW-0812">Transmembrane</keyword>
<dbReference type="GO" id="GO:0009055">
    <property type="term" value="F:electron transfer activity"/>
    <property type="evidence" value="ECO:0007669"/>
    <property type="project" value="InterPro"/>
</dbReference>
<evidence type="ECO:0000256" key="11">
    <source>
        <dbReference type="ARBA" id="ARBA00022737"/>
    </source>
</evidence>
<evidence type="ECO:0000256" key="5">
    <source>
        <dbReference type="ARBA" id="ARBA00022475"/>
    </source>
</evidence>
<evidence type="ECO:0000256" key="9">
    <source>
        <dbReference type="ARBA" id="ARBA00022692"/>
    </source>
</evidence>
<feature type="binding site" description="axial binding residue" evidence="20">
    <location>
        <position position="327"/>
    </location>
    <ligand>
        <name>heme c</name>
        <dbReference type="ChEBI" id="CHEBI:61717"/>
        <label>1</label>
    </ligand>
    <ligandPart>
        <name>Fe</name>
        <dbReference type="ChEBI" id="CHEBI:18248"/>
    </ligandPart>
</feature>
<proteinExistence type="inferred from homology"/>
<name>A0A1T0CHQ0_9GAMM</name>
<dbReference type="STRING" id="90241.B0682_04135"/>
<dbReference type="PANTHER" id="PTHR33751:SF1">
    <property type="entry name" value="CBB3-TYPE CYTOCHROME C OXIDASE SUBUNIT FIXP"/>
    <property type="match status" value="1"/>
</dbReference>
<keyword evidence="18 22" id="KW-0472">Membrane</keyword>
<evidence type="ECO:0000256" key="4">
    <source>
        <dbReference type="ARBA" id="ARBA00022448"/>
    </source>
</evidence>
<dbReference type="EMBL" id="MUYT01000004">
    <property type="protein sequence ID" value="OOS21809.1"/>
    <property type="molecule type" value="Genomic_DNA"/>
</dbReference>
<dbReference type="GO" id="GO:0005886">
    <property type="term" value="C:plasma membrane"/>
    <property type="evidence" value="ECO:0007669"/>
    <property type="project" value="UniProtKB-SubCell"/>
</dbReference>
<keyword evidence="7 21" id="KW-0349">Heme</keyword>
<keyword evidence="11" id="KW-0677">Repeat</keyword>
<feature type="binding site" description="axial binding residue" evidence="20">
    <location>
        <position position="235"/>
    </location>
    <ligand>
        <name>heme c</name>
        <dbReference type="ChEBI" id="CHEBI:61717"/>
        <label>2</label>
    </ligand>
    <ligandPart>
        <name>Fe</name>
        <dbReference type="ChEBI" id="CHEBI:18248"/>
    </ligandPart>
</feature>
<dbReference type="AlphaFoldDB" id="A0A1T0CHQ0"/>
<dbReference type="InterPro" id="IPR050597">
    <property type="entry name" value="Cytochrome_c_Oxidase_Subunit"/>
</dbReference>
<dbReference type="GO" id="GO:0005506">
    <property type="term" value="F:iron ion binding"/>
    <property type="evidence" value="ECO:0007669"/>
    <property type="project" value="InterPro"/>
</dbReference>
<keyword evidence="10 20" id="KW-0479">Metal-binding</keyword>
<dbReference type="InterPro" id="IPR036909">
    <property type="entry name" value="Cyt_c-like_dom_sf"/>
</dbReference>
<sequence>MSLFWSSWISILSIACWLFILGVLVFNLKFKPKTQDDGTTGHEYDGIREYDKPLPKWWLAIFWGTMIWGLAYWLLFPAIIPHAWEGITTVQVDGQEVPWSSHNELVSDLQSNNQVFVNNFENSVLADAGATAAMPILADLRQLRRAGDASANEQEIKAKLTELAPYVVSLSENPEAQKIGSRLFLQNCAVCHGSNAQGSLDTGLGYPNLTDADWLYGGEAENILTTLHFGRVGGMAAWRDTIGEDGVRATAEYVLSISGNQNNVELDNTMVAQGKAIFDKNCVVCHGQDAKGTYATGAPNLTDNIWLYGNSRDDIRETIRHGRAGVMPEWQTKLGDERVMLLAAYVYAISERPTAQ</sequence>
<feature type="binding site" description="covalent" evidence="21">
    <location>
        <position position="282"/>
    </location>
    <ligand>
        <name>heme c</name>
        <dbReference type="ChEBI" id="CHEBI:61717"/>
        <label>2</label>
    </ligand>
</feature>
<evidence type="ECO:0000256" key="18">
    <source>
        <dbReference type="ARBA" id="ARBA00023136"/>
    </source>
</evidence>
<dbReference type="Pfam" id="PF13442">
    <property type="entry name" value="Cytochrome_CBB3"/>
    <property type="match status" value="2"/>
</dbReference>
<feature type="domain" description="Cytochrome c" evidence="23">
    <location>
        <begin position="269"/>
        <end position="350"/>
    </location>
</feature>
<evidence type="ECO:0000256" key="10">
    <source>
        <dbReference type="ARBA" id="ARBA00022723"/>
    </source>
</evidence>
<keyword evidence="15" id="KW-0560">Oxidoreductase</keyword>
<feature type="binding site" description="axial binding residue" evidence="20">
    <location>
        <position position="192"/>
    </location>
    <ligand>
        <name>heme c</name>
        <dbReference type="ChEBI" id="CHEBI:61717"/>
        <label>1</label>
    </ligand>
    <ligandPart>
        <name>Fe</name>
        <dbReference type="ChEBI" id="CHEBI:18248"/>
    </ligandPart>
</feature>
<evidence type="ECO:0000256" key="7">
    <source>
        <dbReference type="ARBA" id="ARBA00022617"/>
    </source>
</evidence>
<comment type="subcellular location">
    <subcellularLocation>
        <location evidence="1">Cell inner membrane</location>
    </subcellularLocation>
</comment>
<evidence type="ECO:0000256" key="22">
    <source>
        <dbReference type="SAM" id="Phobius"/>
    </source>
</evidence>
<dbReference type="UniPathway" id="UPA00705"/>
<feature type="transmembrane region" description="Helical" evidence="22">
    <location>
        <begin position="57"/>
        <end position="75"/>
    </location>
</feature>
<feature type="binding site" description="covalent" evidence="21">
    <location>
        <position position="285"/>
    </location>
    <ligand>
        <name>heme c</name>
        <dbReference type="ChEBI" id="CHEBI:61717"/>
        <label>2</label>
    </ligand>
</feature>
<comment type="similarity">
    <text evidence="3">Belongs to the CcoP / FixP family.</text>
</comment>
<dbReference type="GO" id="GO:0006119">
    <property type="term" value="P:oxidative phosphorylation"/>
    <property type="evidence" value="ECO:0007669"/>
    <property type="project" value="UniProtKB-UniPathway"/>
</dbReference>
<evidence type="ECO:0000256" key="3">
    <source>
        <dbReference type="ARBA" id="ARBA00006113"/>
    </source>
</evidence>
<keyword evidence="5" id="KW-1003">Cell membrane</keyword>
<evidence type="ECO:0000259" key="23">
    <source>
        <dbReference type="PROSITE" id="PS51007"/>
    </source>
</evidence>
<accession>A0A1T0CHQ0</accession>
<dbReference type="GO" id="GO:0020037">
    <property type="term" value="F:heme binding"/>
    <property type="evidence" value="ECO:0007669"/>
    <property type="project" value="InterPro"/>
</dbReference>
<keyword evidence="13" id="KW-0249">Electron transport</keyword>
<dbReference type="PIRSF" id="PIRSF000006">
    <property type="entry name" value="Cbb3-Cox_fixP"/>
    <property type="match status" value="1"/>
</dbReference>
<dbReference type="GO" id="GO:1902600">
    <property type="term" value="P:proton transmembrane transport"/>
    <property type="evidence" value="ECO:0007669"/>
    <property type="project" value="UniProtKB-KW"/>
</dbReference>
<evidence type="ECO:0000256" key="19">
    <source>
        <dbReference type="ARBA" id="ARBA00029635"/>
    </source>
</evidence>
<keyword evidence="25" id="KW-1185">Reference proteome</keyword>
<dbReference type="InterPro" id="IPR032858">
    <property type="entry name" value="CcoP_N"/>
</dbReference>
<dbReference type="RefSeq" id="WP_078306799.1">
    <property type="nucleotide sequence ID" value="NZ_CP147511.1"/>
</dbReference>
<feature type="domain" description="Cytochrome c" evidence="23">
    <location>
        <begin position="175"/>
        <end position="258"/>
    </location>
</feature>
<comment type="caution">
    <text evidence="24">The sequence shown here is derived from an EMBL/GenBank/DDBJ whole genome shotgun (WGS) entry which is preliminary data.</text>
</comment>
<dbReference type="InterPro" id="IPR038414">
    <property type="entry name" value="CcoP_N_sf"/>
</dbReference>